<feature type="transmembrane region" description="Helical" evidence="13">
    <location>
        <begin position="12"/>
        <end position="31"/>
    </location>
</feature>
<name>A0A8B6HPM6_MYTGA</name>
<evidence type="ECO:0000256" key="7">
    <source>
        <dbReference type="ARBA" id="ARBA00022989"/>
    </source>
</evidence>
<keyword evidence="8" id="KW-0408">Iron</keyword>
<dbReference type="GO" id="GO:0005789">
    <property type="term" value="C:endoplasmic reticulum membrane"/>
    <property type="evidence" value="ECO:0007669"/>
    <property type="project" value="UniProtKB-SubCell"/>
</dbReference>
<evidence type="ECO:0000256" key="9">
    <source>
        <dbReference type="ARBA" id="ARBA00023014"/>
    </source>
</evidence>
<dbReference type="GO" id="GO:0010506">
    <property type="term" value="P:regulation of autophagy"/>
    <property type="evidence" value="ECO:0007669"/>
    <property type="project" value="InterPro"/>
</dbReference>
<reference evidence="15" key="1">
    <citation type="submission" date="2018-11" db="EMBL/GenBank/DDBJ databases">
        <authorList>
            <person name="Alioto T."/>
            <person name="Alioto T."/>
        </authorList>
    </citation>
    <scope>NUCLEOTIDE SEQUENCE</scope>
</reference>
<dbReference type="InterPro" id="IPR018967">
    <property type="entry name" value="FeS-contain_CDGSH-typ"/>
</dbReference>
<dbReference type="EMBL" id="UYJE01010452">
    <property type="protein sequence ID" value="VDI83265.1"/>
    <property type="molecule type" value="Genomic_DNA"/>
</dbReference>
<proteinExistence type="inferred from homology"/>
<evidence type="ECO:0000256" key="12">
    <source>
        <dbReference type="SAM" id="MobiDB-lite"/>
    </source>
</evidence>
<dbReference type="PANTHER" id="PTHR13680:SF33">
    <property type="entry name" value="CDGSH IRON-SULFUR DOMAIN-CONTAINING PROTEIN 2"/>
    <property type="match status" value="1"/>
</dbReference>
<dbReference type="OrthoDB" id="449252at2759"/>
<dbReference type="Proteomes" id="UP000596742">
    <property type="component" value="Unassembled WGS sequence"/>
</dbReference>
<evidence type="ECO:0000313" key="16">
    <source>
        <dbReference type="Proteomes" id="UP000596742"/>
    </source>
</evidence>
<dbReference type="Gene3D" id="3.40.5.90">
    <property type="entry name" value="CDGSH iron-sulfur domain, mitoNEET-type"/>
    <property type="match status" value="1"/>
</dbReference>
<keyword evidence="16" id="KW-1185">Reference proteome</keyword>
<comment type="subcellular location">
    <subcellularLocation>
        <location evidence="1">Endoplasmic reticulum membrane</location>
        <topology evidence="1">Single-pass membrane protein</topology>
    </subcellularLocation>
</comment>
<dbReference type="InterPro" id="IPR045131">
    <property type="entry name" value="CISD1/2"/>
</dbReference>
<evidence type="ECO:0000256" key="13">
    <source>
        <dbReference type="SAM" id="Phobius"/>
    </source>
</evidence>
<comment type="similarity">
    <text evidence="2">Belongs to the CISD protein family. CISD2 subfamily.</text>
</comment>
<dbReference type="InterPro" id="IPR042216">
    <property type="entry name" value="MitoNEET_CISD"/>
</dbReference>
<dbReference type="SMART" id="SM00704">
    <property type="entry name" value="ZnF_CDGSH"/>
    <property type="match status" value="1"/>
</dbReference>
<dbReference type="Pfam" id="PF09360">
    <property type="entry name" value="zf-CDGSH"/>
    <property type="match status" value="1"/>
</dbReference>
<keyword evidence="6" id="KW-0256">Endoplasmic reticulum</keyword>
<feature type="domain" description="Iron-binding zinc finger CDGSH type" evidence="14">
    <location>
        <begin position="53"/>
        <end position="91"/>
    </location>
</feature>
<evidence type="ECO:0000256" key="5">
    <source>
        <dbReference type="ARBA" id="ARBA00022723"/>
    </source>
</evidence>
<evidence type="ECO:0000256" key="6">
    <source>
        <dbReference type="ARBA" id="ARBA00022824"/>
    </source>
</evidence>
<keyword evidence="10 13" id="KW-0472">Membrane</keyword>
<keyword evidence="5" id="KW-0479">Metal-binding</keyword>
<evidence type="ECO:0000256" key="4">
    <source>
        <dbReference type="ARBA" id="ARBA00022714"/>
    </source>
</evidence>
<keyword evidence="7 13" id="KW-1133">Transmembrane helix</keyword>
<dbReference type="FunFam" id="3.40.5.90:FF:000001">
    <property type="entry name" value="CDGSH iron-sulfur domain-containing protein 1"/>
    <property type="match status" value="1"/>
</dbReference>
<keyword evidence="9" id="KW-0411">Iron-sulfur</keyword>
<evidence type="ECO:0000256" key="11">
    <source>
        <dbReference type="ARBA" id="ARBA00034078"/>
    </source>
</evidence>
<dbReference type="PANTHER" id="PTHR13680">
    <property type="entry name" value="CDGSH IRON-SULFUR DOMAIN-CONTAINING PROTEIN 1"/>
    <property type="match status" value="1"/>
</dbReference>
<feature type="region of interest" description="Disordered" evidence="12">
    <location>
        <begin position="82"/>
        <end position="106"/>
    </location>
</feature>
<keyword evidence="4" id="KW-0001">2Fe-2S</keyword>
<comment type="cofactor">
    <cofactor evidence="11">
        <name>[2Fe-2S] cluster</name>
        <dbReference type="ChEBI" id="CHEBI:190135"/>
    </cofactor>
</comment>
<sequence>MSKCFAGGDWIALIPFIGTVSLIAYVTVKAFQPKPPVEKKPICNLKIQKEVQKVVNIVDIEEIGEKVSYCRCWRSKRFPLCDGSHTKHNEDTGDNVGPLVLKRKSN</sequence>
<dbReference type="Pfam" id="PF10660">
    <property type="entry name" value="MitoNEET_N"/>
    <property type="match status" value="1"/>
</dbReference>
<dbReference type="GO" id="GO:0005741">
    <property type="term" value="C:mitochondrial outer membrane"/>
    <property type="evidence" value="ECO:0007669"/>
    <property type="project" value="TreeGrafter"/>
</dbReference>
<evidence type="ECO:0000256" key="1">
    <source>
        <dbReference type="ARBA" id="ARBA00004389"/>
    </source>
</evidence>
<protein>
    <recommendedName>
        <fullName evidence="14">Iron-binding zinc finger CDGSH type domain-containing protein</fullName>
    </recommendedName>
</protein>
<gene>
    <name evidence="15" type="ORF">MGAL_10B014456</name>
</gene>
<evidence type="ECO:0000256" key="8">
    <source>
        <dbReference type="ARBA" id="ARBA00023004"/>
    </source>
</evidence>
<accession>A0A8B6HPM6</accession>
<comment type="caution">
    <text evidence="15">The sequence shown here is derived from an EMBL/GenBank/DDBJ whole genome shotgun (WGS) entry which is preliminary data.</text>
</comment>
<dbReference type="AlphaFoldDB" id="A0A8B6HPM6"/>
<dbReference type="GO" id="GO:0051537">
    <property type="term" value="F:2 iron, 2 sulfur cluster binding"/>
    <property type="evidence" value="ECO:0007669"/>
    <property type="project" value="UniProtKB-KW"/>
</dbReference>
<evidence type="ECO:0000256" key="10">
    <source>
        <dbReference type="ARBA" id="ARBA00023136"/>
    </source>
</evidence>
<evidence type="ECO:0000313" key="15">
    <source>
        <dbReference type="EMBL" id="VDI83265.1"/>
    </source>
</evidence>
<evidence type="ECO:0000256" key="3">
    <source>
        <dbReference type="ARBA" id="ARBA00022692"/>
    </source>
</evidence>
<keyword evidence="3 13" id="KW-0812">Transmembrane</keyword>
<organism evidence="15 16">
    <name type="scientific">Mytilus galloprovincialis</name>
    <name type="common">Mediterranean mussel</name>
    <dbReference type="NCBI Taxonomy" id="29158"/>
    <lineage>
        <taxon>Eukaryota</taxon>
        <taxon>Metazoa</taxon>
        <taxon>Spiralia</taxon>
        <taxon>Lophotrochozoa</taxon>
        <taxon>Mollusca</taxon>
        <taxon>Bivalvia</taxon>
        <taxon>Autobranchia</taxon>
        <taxon>Pteriomorphia</taxon>
        <taxon>Mytilida</taxon>
        <taxon>Mytiloidea</taxon>
        <taxon>Mytilidae</taxon>
        <taxon>Mytilinae</taxon>
        <taxon>Mytilus</taxon>
    </lineage>
</organism>
<evidence type="ECO:0000256" key="2">
    <source>
        <dbReference type="ARBA" id="ARBA00008624"/>
    </source>
</evidence>
<dbReference type="GO" id="GO:0046872">
    <property type="term" value="F:metal ion binding"/>
    <property type="evidence" value="ECO:0007669"/>
    <property type="project" value="UniProtKB-KW"/>
</dbReference>
<dbReference type="InterPro" id="IPR019610">
    <property type="entry name" value="FeS-contain_mitoNEET_N"/>
</dbReference>
<evidence type="ECO:0000259" key="14">
    <source>
        <dbReference type="SMART" id="SM00704"/>
    </source>
</evidence>